<evidence type="ECO:0000259" key="3">
    <source>
        <dbReference type="SMART" id="SM00470"/>
    </source>
</evidence>
<accession>A0ABV8XTH1</accession>
<evidence type="ECO:0000313" key="4">
    <source>
        <dbReference type="EMBL" id="MFC4427153.1"/>
    </source>
</evidence>
<organism evidence="4 5">
    <name type="scientific">Deinococcus navajonensis</name>
    <dbReference type="NCBI Taxonomy" id="309884"/>
    <lineage>
        <taxon>Bacteria</taxon>
        <taxon>Thermotogati</taxon>
        <taxon>Deinococcota</taxon>
        <taxon>Deinococci</taxon>
        <taxon>Deinococcales</taxon>
        <taxon>Deinococcaceae</taxon>
        <taxon>Deinococcus</taxon>
    </lineage>
</organism>
<reference evidence="5" key="1">
    <citation type="journal article" date="2019" name="Int. J. Syst. Evol. Microbiol.">
        <title>The Global Catalogue of Microorganisms (GCM) 10K type strain sequencing project: providing services to taxonomists for standard genome sequencing and annotation.</title>
        <authorList>
            <consortium name="The Broad Institute Genomics Platform"/>
            <consortium name="The Broad Institute Genome Sequencing Center for Infectious Disease"/>
            <person name="Wu L."/>
            <person name="Ma J."/>
        </authorList>
    </citation>
    <scope>NUCLEOTIDE SEQUENCE [LARGE SCALE GENOMIC DNA]</scope>
    <source>
        <strain evidence="5">CCUG 56029</strain>
    </source>
</reference>
<feature type="region of interest" description="Disordered" evidence="2">
    <location>
        <begin position="236"/>
        <end position="257"/>
    </location>
</feature>
<dbReference type="NCBIfam" id="TIGR00180">
    <property type="entry name" value="parB_part"/>
    <property type="match status" value="1"/>
</dbReference>
<dbReference type="RefSeq" id="WP_380040356.1">
    <property type="nucleotide sequence ID" value="NZ_JBHSEH010000017.1"/>
</dbReference>
<dbReference type="InterPro" id="IPR036086">
    <property type="entry name" value="ParB/Sulfiredoxin_sf"/>
</dbReference>
<evidence type="ECO:0000256" key="1">
    <source>
        <dbReference type="ARBA" id="ARBA00006295"/>
    </source>
</evidence>
<dbReference type="Proteomes" id="UP001595998">
    <property type="component" value="Unassembled WGS sequence"/>
</dbReference>
<feature type="domain" description="ParB-like N-terminal" evidence="3">
    <location>
        <begin position="32"/>
        <end position="121"/>
    </location>
</feature>
<keyword evidence="5" id="KW-1185">Reference proteome</keyword>
<gene>
    <name evidence="4" type="ORF">ACFOZ9_13130</name>
</gene>
<dbReference type="SUPFAM" id="SSF109709">
    <property type="entry name" value="KorB DNA-binding domain-like"/>
    <property type="match status" value="1"/>
</dbReference>
<dbReference type="PANTHER" id="PTHR33375">
    <property type="entry name" value="CHROMOSOME-PARTITIONING PROTEIN PARB-RELATED"/>
    <property type="match status" value="1"/>
</dbReference>
<dbReference type="Gene3D" id="1.10.10.2830">
    <property type="match status" value="1"/>
</dbReference>
<dbReference type="InterPro" id="IPR050336">
    <property type="entry name" value="Chromosome_partition/occlusion"/>
</dbReference>
<sequence>MTRRKRPERPDLGGLLGESARLLADTPSTPPQSCKVELLRPGLGQPRRTFHDASLSSLAQSIRVHGVLQPLLVRPVEEGFEIVAGERRWRAAQLAGLPEVPVLIREMTDQEARIAALTENLQRENLNVIDEVDAKLDLAAATLGLERDEARSRLIRLTKEPAGAEAAALEAAFAPVGESWASFAKNKLRVLGWPAAVVDALRTGLPLTLASIIAAAPPAHHASLIEQARQGASRTELRAQADRLSAPAKQDQAPAADQVARRLASRRFMAGLSAQERQAVERWLAKMPEVLKG</sequence>
<dbReference type="CDD" id="cd16393">
    <property type="entry name" value="SPO0J_N"/>
    <property type="match status" value="1"/>
</dbReference>
<comment type="caution">
    <text evidence="4">The sequence shown here is derived from an EMBL/GenBank/DDBJ whole genome shotgun (WGS) entry which is preliminary data.</text>
</comment>
<evidence type="ECO:0000256" key="2">
    <source>
        <dbReference type="SAM" id="MobiDB-lite"/>
    </source>
</evidence>
<evidence type="ECO:0000313" key="5">
    <source>
        <dbReference type="Proteomes" id="UP001595998"/>
    </source>
</evidence>
<dbReference type="PANTHER" id="PTHR33375:SF7">
    <property type="entry name" value="CHROMOSOME 2-PARTITIONING PROTEIN PARB-RELATED"/>
    <property type="match status" value="1"/>
</dbReference>
<dbReference type="EMBL" id="JBHSEH010000017">
    <property type="protein sequence ID" value="MFC4427153.1"/>
    <property type="molecule type" value="Genomic_DNA"/>
</dbReference>
<proteinExistence type="inferred from homology"/>
<dbReference type="InterPro" id="IPR004437">
    <property type="entry name" value="ParB/RepB/Spo0J"/>
</dbReference>
<comment type="similarity">
    <text evidence="1">Belongs to the ParB family.</text>
</comment>
<name>A0ABV8XTH1_9DEIO</name>
<dbReference type="Pfam" id="PF02195">
    <property type="entry name" value="ParB_N"/>
    <property type="match status" value="1"/>
</dbReference>
<dbReference type="InterPro" id="IPR003115">
    <property type="entry name" value="ParB_N"/>
</dbReference>
<dbReference type="SUPFAM" id="SSF110849">
    <property type="entry name" value="ParB/Sulfiredoxin"/>
    <property type="match status" value="1"/>
</dbReference>
<dbReference type="Gene3D" id="3.90.1530.30">
    <property type="match status" value="1"/>
</dbReference>
<protein>
    <submittedName>
        <fullName evidence="4">ParB/RepB/Spo0J family partition protein</fullName>
    </submittedName>
</protein>
<dbReference type="SMART" id="SM00470">
    <property type="entry name" value="ParB"/>
    <property type="match status" value="1"/>
</dbReference>
<feature type="compositionally biased region" description="Low complexity" evidence="2">
    <location>
        <begin position="246"/>
        <end position="257"/>
    </location>
</feature>